<reference evidence="3 4" key="1">
    <citation type="submission" date="2016-03" db="EMBL/GenBank/DDBJ databases">
        <authorList>
            <consortium name="Pathogen Informatics"/>
        </authorList>
    </citation>
    <scope>NUCLEOTIDE SEQUENCE [LARGE SCALE GENOMIC DNA]</scope>
    <source>
        <strain evidence="3 4">NCTC13364</strain>
    </source>
</reference>
<protein>
    <submittedName>
        <fullName evidence="3">NDP-sugar oxidoreductase</fullName>
    </submittedName>
</protein>
<name>A0A146AVI1_9BORD</name>
<dbReference type="InterPro" id="IPR014710">
    <property type="entry name" value="RmlC-like_jellyroll"/>
</dbReference>
<dbReference type="PANTHER" id="PTHR43245:SF55">
    <property type="entry name" value="NAD(P)-BINDING DOMAIN-CONTAINING PROTEIN"/>
    <property type="match status" value="1"/>
</dbReference>
<dbReference type="PANTHER" id="PTHR43245">
    <property type="entry name" value="BIFUNCTIONAL POLYMYXIN RESISTANCE PROTEIN ARNA"/>
    <property type="match status" value="1"/>
</dbReference>
<evidence type="ECO:0000259" key="1">
    <source>
        <dbReference type="Pfam" id="PF01370"/>
    </source>
</evidence>
<dbReference type="CDD" id="cd07007">
    <property type="entry name" value="cupin_CapF-like_C"/>
    <property type="match status" value="1"/>
</dbReference>
<dbReference type="Pfam" id="PF14667">
    <property type="entry name" value="Polysacc_synt_C"/>
    <property type="match status" value="1"/>
</dbReference>
<dbReference type="Proteomes" id="UP000077037">
    <property type="component" value="Unassembled WGS sequence"/>
</dbReference>
<dbReference type="Pfam" id="PF01370">
    <property type="entry name" value="Epimerase"/>
    <property type="match status" value="1"/>
</dbReference>
<dbReference type="AlphaFoldDB" id="A0A146AVI1"/>
<dbReference type="Gene3D" id="3.40.50.720">
    <property type="entry name" value="NAD(P)-binding Rossmann-like Domain"/>
    <property type="match status" value="1"/>
</dbReference>
<dbReference type="NCBIfam" id="NF047837">
    <property type="entry name" value="UDPAcbARedWbcJ"/>
    <property type="match status" value="1"/>
</dbReference>
<dbReference type="InterPro" id="IPR050177">
    <property type="entry name" value="Lipid_A_modif_metabolic_enz"/>
</dbReference>
<feature type="domain" description="NAD-dependent epimerase/dehydratase" evidence="1">
    <location>
        <begin position="3"/>
        <end position="186"/>
    </location>
</feature>
<proteinExistence type="predicted"/>
<gene>
    <name evidence="3" type="ORF">SAMEA1982600_00173</name>
</gene>
<dbReference type="EMBL" id="FKBS01000002">
    <property type="protein sequence ID" value="CZZ93716.1"/>
    <property type="molecule type" value="Genomic_DNA"/>
</dbReference>
<accession>A0A146AVI1</accession>
<dbReference type="InterPro" id="IPR036291">
    <property type="entry name" value="NAD(P)-bd_dom_sf"/>
</dbReference>
<organism evidence="3 4">
    <name type="scientific">Bordetella ansorpii</name>
    <dbReference type="NCBI Taxonomy" id="288768"/>
    <lineage>
        <taxon>Bacteria</taxon>
        <taxon>Pseudomonadati</taxon>
        <taxon>Pseudomonadota</taxon>
        <taxon>Betaproteobacteria</taxon>
        <taxon>Burkholderiales</taxon>
        <taxon>Alcaligenaceae</taxon>
        <taxon>Bordetella</taxon>
    </lineage>
</organism>
<dbReference type="SUPFAM" id="SSF51735">
    <property type="entry name" value="NAD(P)-binding Rossmann-fold domains"/>
    <property type="match status" value="1"/>
</dbReference>
<dbReference type="SUPFAM" id="SSF51182">
    <property type="entry name" value="RmlC-like cupins"/>
    <property type="match status" value="1"/>
</dbReference>
<feature type="domain" description="Capsular polysaccharide assembling protein CapF C-terminal" evidence="2">
    <location>
        <begin position="253"/>
        <end position="363"/>
    </location>
</feature>
<dbReference type="InterPro" id="IPR029303">
    <property type="entry name" value="CapF_C"/>
</dbReference>
<dbReference type="OrthoDB" id="9801056at2"/>
<evidence type="ECO:0000313" key="3">
    <source>
        <dbReference type="EMBL" id="CZZ93716.1"/>
    </source>
</evidence>
<dbReference type="InterPro" id="IPR001509">
    <property type="entry name" value="Epimerase_deHydtase"/>
</dbReference>
<dbReference type="InterPro" id="IPR011051">
    <property type="entry name" value="RmlC_Cupin_sf"/>
</dbReference>
<dbReference type="RefSeq" id="WP_066406495.1">
    <property type="nucleotide sequence ID" value="NZ_FKBS01000002.1"/>
</dbReference>
<sequence>MRILVTGAAGFIGKTLMIRLAEIPGLHPVPWTRDDSDADLPGVLAQVDAVVHLAGVNRPTDPSAFQAGNVGVTARLARCLLAQGRALPVILASSAQAGNDTPYGVSKRQAEQELRAYAQQAGAKVYVFRLPNVFGKWARPNYNSAVATFAHNLANGLPITIHDRDAALHLAYVDDVADTFIGILREQPPAPDFCDVPVYRTTVGQLADMLERFSRSRVELRIDAVGAGLPRALYATYVSYLPPARFSYGVPRHADARGEFVEMLKTGDSGQFSYFTAAPGVTRGGHYHHTKTEKFLVVRGSARFRFRHIATGQRHEIHAEGGHPLIVETVPGWTHDITNVGQRELVVMLWANEVFDRQRPDTIPSPV</sequence>
<dbReference type="Gene3D" id="2.60.120.10">
    <property type="entry name" value="Jelly Rolls"/>
    <property type="match status" value="1"/>
</dbReference>
<evidence type="ECO:0000313" key="4">
    <source>
        <dbReference type="Proteomes" id="UP000077037"/>
    </source>
</evidence>
<evidence type="ECO:0000259" key="2">
    <source>
        <dbReference type="Pfam" id="PF14667"/>
    </source>
</evidence>